<sequence length="329" mass="34931">MPHKRVAVGARLTTAAMTKALASRLRIQAVQSLTAGLMIFVFTIAFSVTAKFLVSITAQVGRIGRGKQSKVVMMRISFLILFFGFVVPQIISAAHAQTAADLRGGGDPGGSIIPGYDSRTCDGTIEGAIRYNSSTTCAEFCDSSSWVCPSSSGIGYFVISSTTYDGNLSGLSGANSTCLSNLQSNNWLGKTEAGTLTSARVKAWLCDSSTCQNLEADTTYKFAVSGSTTVGGSAFVTDSNGAGPGYTTDWADSNTFDNATAHRYWTNFANNSTSLWGTTANSNHCNDWSDNTNSYQGQQGYENGTGAVRWNDSTVICSQSKYLICFVNP</sequence>
<evidence type="ECO:0000313" key="3">
    <source>
        <dbReference type="Proteomes" id="UP000244924"/>
    </source>
</evidence>
<dbReference type="Proteomes" id="UP000244924">
    <property type="component" value="Unassembled WGS sequence"/>
</dbReference>
<organism evidence="2 3">
    <name type="scientific">Albidovulum aquaemixtae</name>
    <dbReference type="NCBI Taxonomy" id="1542388"/>
    <lineage>
        <taxon>Bacteria</taxon>
        <taxon>Pseudomonadati</taxon>
        <taxon>Pseudomonadota</taxon>
        <taxon>Alphaproteobacteria</taxon>
        <taxon>Rhodobacterales</taxon>
        <taxon>Paracoccaceae</taxon>
        <taxon>Albidovulum</taxon>
    </lineage>
</organism>
<dbReference type="AlphaFoldDB" id="A0A2R8B5M0"/>
<evidence type="ECO:0000313" key="2">
    <source>
        <dbReference type="EMBL" id="SPH17897.1"/>
    </source>
</evidence>
<keyword evidence="1" id="KW-1133">Transmembrane helix</keyword>
<proteinExistence type="predicted"/>
<feature type="transmembrane region" description="Helical" evidence="1">
    <location>
        <begin position="72"/>
        <end position="91"/>
    </location>
</feature>
<reference evidence="2 3" key="1">
    <citation type="submission" date="2018-03" db="EMBL/GenBank/DDBJ databases">
        <authorList>
            <person name="Keele B.F."/>
        </authorList>
    </citation>
    <scope>NUCLEOTIDE SEQUENCE [LARGE SCALE GENOMIC DNA]</scope>
    <source>
        <strain evidence="2 3">CECT 8626</strain>
    </source>
</reference>
<name>A0A2R8B5M0_9RHOB</name>
<dbReference type="EMBL" id="OMOQ01000001">
    <property type="protein sequence ID" value="SPH17897.1"/>
    <property type="molecule type" value="Genomic_DNA"/>
</dbReference>
<dbReference type="Gene3D" id="3.10.100.10">
    <property type="entry name" value="Mannose-Binding Protein A, subunit A"/>
    <property type="match status" value="1"/>
</dbReference>
<gene>
    <name evidence="2" type="ORF">DEA8626_01425</name>
</gene>
<keyword evidence="1" id="KW-0812">Transmembrane</keyword>
<keyword evidence="1" id="KW-0472">Membrane</keyword>
<keyword evidence="3" id="KW-1185">Reference proteome</keyword>
<protein>
    <recommendedName>
        <fullName evidence="4">DUF1554 domain-containing protein</fullName>
    </recommendedName>
</protein>
<feature type="transmembrane region" description="Helical" evidence="1">
    <location>
        <begin position="38"/>
        <end position="60"/>
    </location>
</feature>
<evidence type="ECO:0000256" key="1">
    <source>
        <dbReference type="SAM" id="Phobius"/>
    </source>
</evidence>
<dbReference type="InterPro" id="IPR016186">
    <property type="entry name" value="C-type_lectin-like/link_sf"/>
</dbReference>
<accession>A0A2R8B5M0</accession>
<evidence type="ECO:0008006" key="4">
    <source>
        <dbReference type="Google" id="ProtNLM"/>
    </source>
</evidence>